<evidence type="ECO:0000313" key="1">
    <source>
        <dbReference type="EMBL" id="QCX38682.1"/>
    </source>
</evidence>
<organism evidence="1 2">
    <name type="scientific">Aureibaculum algae</name>
    <dbReference type="NCBI Taxonomy" id="2584122"/>
    <lineage>
        <taxon>Bacteria</taxon>
        <taxon>Pseudomonadati</taxon>
        <taxon>Bacteroidota</taxon>
        <taxon>Flavobacteriia</taxon>
        <taxon>Flavobacteriales</taxon>
        <taxon>Flavobacteriaceae</taxon>
        <taxon>Aureibaculum</taxon>
    </lineage>
</organism>
<proteinExistence type="predicted"/>
<dbReference type="OrthoDB" id="8780098at2"/>
<dbReference type="Proteomes" id="UP000306229">
    <property type="component" value="Chromosome"/>
</dbReference>
<dbReference type="EMBL" id="CP040749">
    <property type="protein sequence ID" value="QCX38682.1"/>
    <property type="molecule type" value="Genomic_DNA"/>
</dbReference>
<keyword evidence="2" id="KW-1185">Reference proteome</keyword>
<protein>
    <submittedName>
        <fullName evidence="1">Uncharacterized protein</fullName>
    </submittedName>
</protein>
<reference evidence="1 2" key="1">
    <citation type="submission" date="2019-05" db="EMBL/GenBank/DDBJ databases">
        <title>Algicella ahnfeltiae gen. nov., sp. nov., a novel marine bacterium of the family Flavobacteriaceae isolated from a red alga.</title>
        <authorList>
            <person name="Nedashkovskaya O.I."/>
            <person name="Kukhlevskiy A.D."/>
            <person name="Kim S.-G."/>
            <person name="Zhukova N.V."/>
            <person name="Mikhailov V.V."/>
        </authorList>
    </citation>
    <scope>NUCLEOTIDE SEQUENCE [LARGE SCALE GENOMIC DNA]</scope>
    <source>
        <strain evidence="1 2">10Alg115</strain>
    </source>
</reference>
<dbReference type="RefSeq" id="WP_138949574.1">
    <property type="nucleotide sequence ID" value="NZ_CP040749.1"/>
</dbReference>
<dbReference type="KEGG" id="fbe:FF125_09640"/>
<accession>A0A5B7TVL0</accession>
<evidence type="ECO:0000313" key="2">
    <source>
        <dbReference type="Proteomes" id="UP000306229"/>
    </source>
</evidence>
<name>A0A5B7TVL0_9FLAO</name>
<gene>
    <name evidence="1" type="ORF">FF125_09640</name>
</gene>
<sequence length="107" mass="12445">MEQTLDYEKTLMAHLSDSRLDKTALKKYSKIIATLRKYDVIIDRIWKYGIPYPDGVVVRGRLGVKDLAKLKDVFKIPEIYGIEIFPLGIPFPDLLDVRFKLGEQFQK</sequence>
<dbReference type="AlphaFoldDB" id="A0A5B7TVL0"/>